<organism evidence="1 2">
    <name type="scientific">Poseidonocella sedimentorum</name>
    <dbReference type="NCBI Taxonomy" id="871652"/>
    <lineage>
        <taxon>Bacteria</taxon>
        <taxon>Pseudomonadati</taxon>
        <taxon>Pseudomonadota</taxon>
        <taxon>Alphaproteobacteria</taxon>
        <taxon>Rhodobacterales</taxon>
        <taxon>Roseobacteraceae</taxon>
        <taxon>Poseidonocella</taxon>
    </lineage>
</organism>
<evidence type="ECO:0000313" key="2">
    <source>
        <dbReference type="Proteomes" id="UP000199302"/>
    </source>
</evidence>
<dbReference type="Proteomes" id="UP000199302">
    <property type="component" value="Unassembled WGS sequence"/>
</dbReference>
<reference evidence="1 2" key="1">
    <citation type="submission" date="2016-10" db="EMBL/GenBank/DDBJ databases">
        <authorList>
            <person name="de Groot N.N."/>
        </authorList>
    </citation>
    <scope>NUCLEOTIDE SEQUENCE [LARGE SCALE GENOMIC DNA]</scope>
    <source>
        <strain evidence="2">KMM 9023,NRIC 0796,JCM 17311,KCTC 23692</strain>
    </source>
</reference>
<protein>
    <recommendedName>
        <fullName evidence="3">Hedgehog/Intein (Hint) domain-containing protein</fullName>
    </recommendedName>
</protein>
<proteinExistence type="predicted"/>
<accession>A0A1I6CN58</accession>
<evidence type="ECO:0000313" key="1">
    <source>
        <dbReference type="EMBL" id="SFQ94610.1"/>
    </source>
</evidence>
<evidence type="ECO:0008006" key="3">
    <source>
        <dbReference type="Google" id="ProtNLM"/>
    </source>
</evidence>
<name>A0A1I6CN58_9RHOB</name>
<gene>
    <name evidence="1" type="ORF">SAMN04515673_10160</name>
</gene>
<sequence length="77" mass="8321">MPGSCRGLTVCRTITLTEHVGGRGPIPVDRFAIGDTVETADIGPQPTRHILRRALVISSRLRLLMQAECGRSVLVPT</sequence>
<keyword evidence="2" id="KW-1185">Reference proteome</keyword>
<dbReference type="AlphaFoldDB" id="A0A1I6CN58"/>
<dbReference type="EMBL" id="FOYI01000001">
    <property type="protein sequence ID" value="SFQ94610.1"/>
    <property type="molecule type" value="Genomic_DNA"/>
</dbReference>